<gene>
    <name evidence="3" type="ORF">CALVIDRAFT_532849</name>
</gene>
<dbReference type="InterPro" id="IPR051091">
    <property type="entry name" value="O-Glucosyltr/Glycosyltrsf_90"/>
</dbReference>
<sequence>MPGLLTAPGKLPLPHALSTRGSSSLGKRVQRVLLSLPLPQPVRRGIAAVPPRLWLLLLLGLGAWAVFGRSGEVVVVSSEPEEPARVREKDPRLKWLDEHYDAVEAESEGAGQAQRKGKGETPSLPSAMEHVFGSDGLVRVGLDAFEHPVKEIVDRAEGAWDKERGRAVLDMTEWEEEYADANYGRSAPDAYHIWPLGHRRPPPLPSPFLLIFSALPHTAFLRFQQELEHQQGMFTLVVARGRASVELDPKAGKEVGERARGVREIVDRFARDLPDLRVAVSVTPRPRQALRVTTIDVLSAAHSSSAPLSATYNDILLIPSLPSTASSTCPPPAPGTLSAAPTPGLTFLYWPREGLDPCRHSYLKDVAPAWFDEGLLGWAAPVLGFVGGGGATDLVLPVPWPVGEVRHDRDKGEWRVGDVPWEQRVGKLFWRGPTPKGDDIHPAQRLLHPSKRPPRTLLPRGRGFVLEDNPRPLQGLLDISFTPASSSSSDDDSLSSSDATAAAAAAASAASEQAKYKWLLDLSVEGEEHRFPEMLLSGGLVFRAGVFRTWATEQARAWVHYVPVLPDMSDLPALLHYFHTHDQEAQKIAEAGRRWAEDRQRQEDVEGAWFTTLVEYGRMYSRETEEERYGY</sequence>
<accession>A0A167RSM8</accession>
<keyword evidence="3" id="KW-0808">Transferase</keyword>
<dbReference type="OrthoDB" id="541052at2759"/>
<keyword evidence="4" id="KW-1185">Reference proteome</keyword>
<dbReference type="Pfam" id="PF05686">
    <property type="entry name" value="Glyco_transf_90"/>
    <property type="match status" value="1"/>
</dbReference>
<dbReference type="AlphaFoldDB" id="A0A167RSM8"/>
<dbReference type="PANTHER" id="PTHR12203">
    <property type="entry name" value="KDEL LYS-ASP-GLU-LEU CONTAINING - RELATED"/>
    <property type="match status" value="1"/>
</dbReference>
<evidence type="ECO:0000313" key="3">
    <source>
        <dbReference type="EMBL" id="KZP01233.1"/>
    </source>
</evidence>
<reference evidence="3 4" key="1">
    <citation type="journal article" date="2016" name="Mol. Biol. Evol.">
        <title>Comparative Genomics of Early-Diverging Mushroom-Forming Fungi Provides Insights into the Origins of Lignocellulose Decay Capabilities.</title>
        <authorList>
            <person name="Nagy L.G."/>
            <person name="Riley R."/>
            <person name="Tritt A."/>
            <person name="Adam C."/>
            <person name="Daum C."/>
            <person name="Floudas D."/>
            <person name="Sun H."/>
            <person name="Yadav J.S."/>
            <person name="Pangilinan J."/>
            <person name="Larsson K.H."/>
            <person name="Matsuura K."/>
            <person name="Barry K."/>
            <person name="Labutti K."/>
            <person name="Kuo R."/>
            <person name="Ohm R.A."/>
            <person name="Bhattacharya S.S."/>
            <person name="Shirouzu T."/>
            <person name="Yoshinaga Y."/>
            <person name="Martin F.M."/>
            <person name="Grigoriev I.V."/>
            <person name="Hibbett D.S."/>
        </authorList>
    </citation>
    <scope>NUCLEOTIDE SEQUENCE [LARGE SCALE GENOMIC DNA]</scope>
    <source>
        <strain evidence="3 4">TUFC12733</strain>
    </source>
</reference>
<dbReference type="EMBL" id="KV417267">
    <property type="protein sequence ID" value="KZP01233.1"/>
    <property type="molecule type" value="Genomic_DNA"/>
</dbReference>
<evidence type="ECO:0000313" key="4">
    <source>
        <dbReference type="Proteomes" id="UP000076738"/>
    </source>
</evidence>
<dbReference type="PANTHER" id="PTHR12203:SF118">
    <property type="entry name" value="BETA-1,2-XYLOSYLTRANSFERASE 1"/>
    <property type="match status" value="1"/>
</dbReference>
<feature type="region of interest" description="Disordered" evidence="1">
    <location>
        <begin position="432"/>
        <end position="458"/>
    </location>
</feature>
<dbReference type="Proteomes" id="UP000076738">
    <property type="component" value="Unassembled WGS sequence"/>
</dbReference>
<proteinExistence type="predicted"/>
<dbReference type="GO" id="GO:0016740">
    <property type="term" value="F:transferase activity"/>
    <property type="evidence" value="ECO:0007669"/>
    <property type="project" value="UniProtKB-KW"/>
</dbReference>
<name>A0A167RSM8_CALVF</name>
<dbReference type="InterPro" id="IPR006598">
    <property type="entry name" value="CAP10"/>
</dbReference>
<evidence type="ECO:0000256" key="1">
    <source>
        <dbReference type="SAM" id="MobiDB-lite"/>
    </source>
</evidence>
<feature type="region of interest" description="Disordered" evidence="1">
    <location>
        <begin position="105"/>
        <end position="125"/>
    </location>
</feature>
<evidence type="ECO:0000259" key="2">
    <source>
        <dbReference type="SMART" id="SM00672"/>
    </source>
</evidence>
<feature type="domain" description="Glycosyl transferase CAP10" evidence="2">
    <location>
        <begin position="370"/>
        <end position="623"/>
    </location>
</feature>
<organism evidence="3 4">
    <name type="scientific">Calocera viscosa (strain TUFC12733)</name>
    <dbReference type="NCBI Taxonomy" id="1330018"/>
    <lineage>
        <taxon>Eukaryota</taxon>
        <taxon>Fungi</taxon>
        <taxon>Dikarya</taxon>
        <taxon>Basidiomycota</taxon>
        <taxon>Agaricomycotina</taxon>
        <taxon>Dacrymycetes</taxon>
        <taxon>Dacrymycetales</taxon>
        <taxon>Dacrymycetaceae</taxon>
        <taxon>Calocera</taxon>
    </lineage>
</organism>
<protein>
    <submittedName>
        <fullName evidence="3">Glycosyltransferase family 90 protein</fullName>
    </submittedName>
</protein>
<dbReference type="SMART" id="SM00672">
    <property type="entry name" value="CAP10"/>
    <property type="match status" value="1"/>
</dbReference>